<evidence type="ECO:0000313" key="2">
    <source>
        <dbReference type="WBParaSite" id="PgR114_g007_t01"/>
    </source>
</evidence>
<proteinExistence type="predicted"/>
<accession>A0A915CBI5</accession>
<keyword evidence="1" id="KW-1185">Reference proteome</keyword>
<sequence length="121" mass="13539">MQAVMTITASTFSFHINTGFIKDDIINRVVYNTVPKIICPWISCFRKFVEAPHTYRSNFPPNIASSLKYSYQSLLYSLLSRCCVVRRSSAALGTSTFSSPTILCGASLMIDICLTFFIGFI</sequence>
<evidence type="ECO:0000313" key="1">
    <source>
        <dbReference type="Proteomes" id="UP000887569"/>
    </source>
</evidence>
<dbReference type="AlphaFoldDB" id="A0A915CBI5"/>
<reference evidence="2" key="1">
    <citation type="submission" date="2022-11" db="UniProtKB">
        <authorList>
            <consortium name="WormBaseParasite"/>
        </authorList>
    </citation>
    <scope>IDENTIFICATION</scope>
</reference>
<protein>
    <submittedName>
        <fullName evidence="2">Uncharacterized protein</fullName>
    </submittedName>
</protein>
<name>A0A915CBI5_PARUN</name>
<dbReference type="Proteomes" id="UP000887569">
    <property type="component" value="Unplaced"/>
</dbReference>
<dbReference type="WBParaSite" id="PgR114_g007_t01">
    <property type="protein sequence ID" value="PgR114_g007_t01"/>
    <property type="gene ID" value="PgR114_g007"/>
</dbReference>
<organism evidence="1 2">
    <name type="scientific">Parascaris univalens</name>
    <name type="common">Nematode worm</name>
    <dbReference type="NCBI Taxonomy" id="6257"/>
    <lineage>
        <taxon>Eukaryota</taxon>
        <taxon>Metazoa</taxon>
        <taxon>Ecdysozoa</taxon>
        <taxon>Nematoda</taxon>
        <taxon>Chromadorea</taxon>
        <taxon>Rhabditida</taxon>
        <taxon>Spirurina</taxon>
        <taxon>Ascaridomorpha</taxon>
        <taxon>Ascaridoidea</taxon>
        <taxon>Ascarididae</taxon>
        <taxon>Parascaris</taxon>
    </lineage>
</organism>